<comment type="caution">
    <text evidence="1">The sequence shown here is derived from an EMBL/GenBank/DDBJ whole genome shotgun (WGS) entry which is preliminary data.</text>
</comment>
<dbReference type="EMBL" id="CM044706">
    <property type="protein sequence ID" value="KAI5659699.1"/>
    <property type="molecule type" value="Genomic_DNA"/>
</dbReference>
<gene>
    <name evidence="1" type="ORF">M9H77_28492</name>
</gene>
<evidence type="ECO:0000313" key="1">
    <source>
        <dbReference type="EMBL" id="KAI5659699.1"/>
    </source>
</evidence>
<keyword evidence="2" id="KW-1185">Reference proteome</keyword>
<proteinExistence type="predicted"/>
<reference evidence="2" key="1">
    <citation type="journal article" date="2023" name="Nat. Plants">
        <title>Single-cell RNA sequencing provides a high-resolution roadmap for understanding the multicellular compartmentation of specialized metabolism.</title>
        <authorList>
            <person name="Sun S."/>
            <person name="Shen X."/>
            <person name="Li Y."/>
            <person name="Li Y."/>
            <person name="Wang S."/>
            <person name="Li R."/>
            <person name="Zhang H."/>
            <person name="Shen G."/>
            <person name="Guo B."/>
            <person name="Wei J."/>
            <person name="Xu J."/>
            <person name="St-Pierre B."/>
            <person name="Chen S."/>
            <person name="Sun C."/>
        </authorList>
    </citation>
    <scope>NUCLEOTIDE SEQUENCE [LARGE SCALE GENOMIC DNA]</scope>
</reference>
<sequence>MWRLCWGWIGGGKGLNRKAAGRENERNRRRDTWSFGHINTMQQQQQPTVPNNKFPLKCSLEDLYNAMLLTLFIWKIPPGLSNGDPVVFPRTRRSPNVVEEEPHPMFKRVGGFDLWIKKEITLVEALTEETFTLELLDKRILTLEKPRQPFALIKIANEGMPIADNEDIGVKGSLFVHFDVVFPEKLCLNEEQKEELKRLLSEEEEQ</sequence>
<dbReference type="Proteomes" id="UP001060085">
    <property type="component" value="Linkage Group LG06"/>
</dbReference>
<name>A0ACC0AHR5_CATRO</name>
<evidence type="ECO:0000313" key="2">
    <source>
        <dbReference type="Proteomes" id="UP001060085"/>
    </source>
</evidence>
<organism evidence="1 2">
    <name type="scientific">Catharanthus roseus</name>
    <name type="common">Madagascar periwinkle</name>
    <name type="synonym">Vinca rosea</name>
    <dbReference type="NCBI Taxonomy" id="4058"/>
    <lineage>
        <taxon>Eukaryota</taxon>
        <taxon>Viridiplantae</taxon>
        <taxon>Streptophyta</taxon>
        <taxon>Embryophyta</taxon>
        <taxon>Tracheophyta</taxon>
        <taxon>Spermatophyta</taxon>
        <taxon>Magnoliopsida</taxon>
        <taxon>eudicotyledons</taxon>
        <taxon>Gunneridae</taxon>
        <taxon>Pentapetalae</taxon>
        <taxon>asterids</taxon>
        <taxon>lamiids</taxon>
        <taxon>Gentianales</taxon>
        <taxon>Apocynaceae</taxon>
        <taxon>Rauvolfioideae</taxon>
        <taxon>Vinceae</taxon>
        <taxon>Catharanthinae</taxon>
        <taxon>Catharanthus</taxon>
    </lineage>
</organism>
<protein>
    <submittedName>
        <fullName evidence="1">Uncharacterized protein</fullName>
    </submittedName>
</protein>
<accession>A0ACC0AHR5</accession>